<dbReference type="InterPro" id="IPR022893">
    <property type="entry name" value="Shikimate_DH_fam"/>
</dbReference>
<dbReference type="CDD" id="cd01065">
    <property type="entry name" value="NAD_bind_Shikimate_DH"/>
    <property type="match status" value="1"/>
</dbReference>
<keyword evidence="12" id="KW-1185">Reference proteome</keyword>
<evidence type="ECO:0000256" key="5">
    <source>
        <dbReference type="ARBA" id="ARBA00023002"/>
    </source>
</evidence>
<dbReference type="SUPFAM" id="SSF51735">
    <property type="entry name" value="NAD(P)-binding Rossmann-fold domains"/>
    <property type="match status" value="1"/>
</dbReference>
<name>A0ABQ2CYS4_9DEIO</name>
<evidence type="ECO:0000256" key="3">
    <source>
        <dbReference type="ARBA" id="ARBA00022605"/>
    </source>
</evidence>
<feature type="domain" description="SDH C-terminal" evidence="10">
    <location>
        <begin position="218"/>
        <end position="247"/>
    </location>
</feature>
<evidence type="ECO:0000313" key="11">
    <source>
        <dbReference type="EMBL" id="GGJ30116.1"/>
    </source>
</evidence>
<accession>A0ABQ2CYS4</accession>
<dbReference type="InterPro" id="IPR006151">
    <property type="entry name" value="Shikm_DH/Glu-tRNA_Rdtase"/>
</dbReference>
<evidence type="ECO:0000256" key="4">
    <source>
        <dbReference type="ARBA" id="ARBA00022857"/>
    </source>
</evidence>
<dbReference type="EMBL" id="BMOD01000004">
    <property type="protein sequence ID" value="GGJ30116.1"/>
    <property type="molecule type" value="Genomic_DNA"/>
</dbReference>
<dbReference type="NCBIfam" id="TIGR00507">
    <property type="entry name" value="aroE"/>
    <property type="match status" value="1"/>
</dbReference>
<evidence type="ECO:0000256" key="2">
    <source>
        <dbReference type="ARBA" id="ARBA00012962"/>
    </source>
</evidence>
<dbReference type="Pfam" id="PF01488">
    <property type="entry name" value="Shikimate_DH"/>
    <property type="match status" value="1"/>
</dbReference>
<feature type="domain" description="Shikimate dehydrogenase substrate binding N-terminal" evidence="9">
    <location>
        <begin position="1"/>
        <end position="70"/>
    </location>
</feature>
<evidence type="ECO:0000259" key="9">
    <source>
        <dbReference type="Pfam" id="PF08501"/>
    </source>
</evidence>
<dbReference type="EC" id="1.1.1.25" evidence="2"/>
<gene>
    <name evidence="11" type="primary">aroE</name>
    <name evidence="11" type="ORF">GCM10008938_15110</name>
</gene>
<dbReference type="Proteomes" id="UP000632222">
    <property type="component" value="Unassembled WGS sequence"/>
</dbReference>
<keyword evidence="4" id="KW-0521">NADP</keyword>
<dbReference type="InterPro" id="IPR011342">
    <property type="entry name" value="Shikimate_DH"/>
</dbReference>
<evidence type="ECO:0000256" key="7">
    <source>
        <dbReference type="ARBA" id="ARBA00049442"/>
    </source>
</evidence>
<dbReference type="PANTHER" id="PTHR21089:SF1">
    <property type="entry name" value="BIFUNCTIONAL 3-DEHYDROQUINATE DEHYDRATASE_SHIKIMATE DEHYDROGENASE, CHLOROPLASTIC"/>
    <property type="match status" value="1"/>
</dbReference>
<reference evidence="12" key="1">
    <citation type="journal article" date="2019" name="Int. J. Syst. Evol. Microbiol.">
        <title>The Global Catalogue of Microorganisms (GCM) 10K type strain sequencing project: providing services to taxonomists for standard genome sequencing and annotation.</title>
        <authorList>
            <consortium name="The Broad Institute Genomics Platform"/>
            <consortium name="The Broad Institute Genome Sequencing Center for Infectious Disease"/>
            <person name="Wu L."/>
            <person name="Ma J."/>
        </authorList>
    </citation>
    <scope>NUCLEOTIDE SEQUENCE [LARGE SCALE GENOMIC DNA]</scope>
    <source>
        <strain evidence="12">JCM 14370</strain>
    </source>
</reference>
<dbReference type="InterPro" id="IPR046346">
    <property type="entry name" value="Aminoacid_DH-like_N_sf"/>
</dbReference>
<evidence type="ECO:0000256" key="6">
    <source>
        <dbReference type="ARBA" id="ARBA00023141"/>
    </source>
</evidence>
<evidence type="ECO:0000313" key="12">
    <source>
        <dbReference type="Proteomes" id="UP000632222"/>
    </source>
</evidence>
<proteinExistence type="predicted"/>
<comment type="catalytic activity">
    <reaction evidence="7">
        <text>shikimate + NADP(+) = 3-dehydroshikimate + NADPH + H(+)</text>
        <dbReference type="Rhea" id="RHEA:17737"/>
        <dbReference type="ChEBI" id="CHEBI:15378"/>
        <dbReference type="ChEBI" id="CHEBI:16630"/>
        <dbReference type="ChEBI" id="CHEBI:36208"/>
        <dbReference type="ChEBI" id="CHEBI:57783"/>
        <dbReference type="ChEBI" id="CHEBI:58349"/>
        <dbReference type="EC" id="1.1.1.25"/>
    </reaction>
</comment>
<dbReference type="Pfam" id="PF08501">
    <property type="entry name" value="Shikimate_dh_N"/>
    <property type="match status" value="1"/>
</dbReference>
<dbReference type="Gene3D" id="3.40.50.10860">
    <property type="entry name" value="Leucine Dehydrogenase, chain A, domain 1"/>
    <property type="match status" value="1"/>
</dbReference>
<organism evidence="11 12">
    <name type="scientific">Deinococcus roseus</name>
    <dbReference type="NCBI Taxonomy" id="392414"/>
    <lineage>
        <taxon>Bacteria</taxon>
        <taxon>Thermotogati</taxon>
        <taxon>Deinococcota</taxon>
        <taxon>Deinococci</taxon>
        <taxon>Deinococcales</taxon>
        <taxon>Deinococcaceae</taxon>
        <taxon>Deinococcus</taxon>
    </lineage>
</organism>
<feature type="domain" description="Quinate/shikimate 5-dehydrogenase/glutamyl-tRNA reductase" evidence="8">
    <location>
        <begin position="102"/>
        <end position="145"/>
    </location>
</feature>
<dbReference type="InterPro" id="IPR036291">
    <property type="entry name" value="NAD(P)-bd_dom_sf"/>
</dbReference>
<protein>
    <recommendedName>
        <fullName evidence="2">shikimate dehydrogenase (NADP(+))</fullName>
        <ecNumber evidence="2">1.1.1.25</ecNumber>
    </recommendedName>
</protein>
<dbReference type="Gene3D" id="3.40.50.720">
    <property type="entry name" value="NAD(P)-binding Rossmann-like Domain"/>
    <property type="match status" value="1"/>
</dbReference>
<keyword evidence="6" id="KW-0057">Aromatic amino acid biosynthesis</keyword>
<dbReference type="InterPro" id="IPR041121">
    <property type="entry name" value="SDH_C"/>
</dbReference>
<dbReference type="SUPFAM" id="SSF53223">
    <property type="entry name" value="Aminoacid dehydrogenase-like, N-terminal domain"/>
    <property type="match status" value="1"/>
</dbReference>
<evidence type="ECO:0000259" key="8">
    <source>
        <dbReference type="Pfam" id="PF01488"/>
    </source>
</evidence>
<evidence type="ECO:0000259" key="10">
    <source>
        <dbReference type="Pfam" id="PF18317"/>
    </source>
</evidence>
<keyword evidence="3" id="KW-0028">Amino-acid biosynthesis</keyword>
<keyword evidence="5" id="KW-0560">Oxidoreductase</keyword>
<evidence type="ECO:0000256" key="1">
    <source>
        <dbReference type="ARBA" id="ARBA00004871"/>
    </source>
</evidence>
<sequence length="252" mass="27333">MHNAAFQHIGMKGVYQAVDIEPSCLGKSLLRLKEPDVLGANLSLPHKEAVVPFLDEIEPVARRIGAVNTIIRKDSKLLGTNTDADGFYQSLMEGGYQPQGIALILGAGGAARAAVHALSQAGLTLWIQNRTPERAQQLLDSMQVEGRVFATQQEVPFSEVGLLVNTSSAGLSNLQETPLTVPFPELQSGATVYDMVYKPLYTRLLLEANEQGYNTVTGIGMLVHQARLAFERWTGQSVPASVMFDAVKDTLQ</sequence>
<dbReference type="Pfam" id="PF18317">
    <property type="entry name" value="SDH_C"/>
    <property type="match status" value="1"/>
</dbReference>
<dbReference type="PANTHER" id="PTHR21089">
    <property type="entry name" value="SHIKIMATE DEHYDROGENASE"/>
    <property type="match status" value="1"/>
</dbReference>
<comment type="pathway">
    <text evidence="1">Metabolic intermediate biosynthesis; chorismate biosynthesis; chorismate from D-erythrose 4-phosphate and phosphoenolpyruvate: step 4/7.</text>
</comment>
<dbReference type="InterPro" id="IPR013708">
    <property type="entry name" value="Shikimate_DH-bd_N"/>
</dbReference>
<comment type="caution">
    <text evidence="11">The sequence shown here is derived from an EMBL/GenBank/DDBJ whole genome shotgun (WGS) entry which is preliminary data.</text>
</comment>